<name>A0AAD0PEY4_PSEPU</name>
<proteinExistence type="predicted"/>
<accession>A0AAD0PEY4</accession>
<dbReference type="AlphaFoldDB" id="A0AAD0PEY4"/>
<organism evidence="1 2">
    <name type="scientific">Pseudomonas putida</name>
    <name type="common">Arthrobacter siderocapsulatus</name>
    <dbReference type="NCBI Taxonomy" id="303"/>
    <lineage>
        <taxon>Bacteria</taxon>
        <taxon>Pseudomonadati</taxon>
        <taxon>Pseudomonadota</taxon>
        <taxon>Gammaproteobacteria</taxon>
        <taxon>Pseudomonadales</taxon>
        <taxon>Pseudomonadaceae</taxon>
        <taxon>Pseudomonas</taxon>
    </lineage>
</organism>
<evidence type="ECO:0000313" key="2">
    <source>
        <dbReference type="Proteomes" id="UP000251617"/>
    </source>
</evidence>
<evidence type="ECO:0000313" key="1">
    <source>
        <dbReference type="EMBL" id="AXA25686.1"/>
    </source>
</evidence>
<gene>
    <name evidence="1" type="ORF">C1S65_16770</name>
</gene>
<sequence>MVSKTDRNGVCELCREYGELQDSHLLPKSAYKYAASQDPQYGRSPVKIDVGDGSAGFGDTQIRIHLLCVACEQRLSRLGETPVSRLWNKHGVFPLRDQLLASQPVANDERISIFSPGSLAPSDLYALEFTAFSIFWRAHVWRWARGGDPYRKALGADYSEKIRSYLLGGDRPAGAFFFIEVDSGHLGGMFSLPVSKKVQGGRAHIFDLLGIRFTLLLGRHIGENLVAAHTLMGESTVLTLEDFSKGQYFLDLAKAVQTKVTARGRLARLEAREAPDSP</sequence>
<reference evidence="1 2" key="1">
    <citation type="submission" date="2018-06" db="EMBL/GenBank/DDBJ databases">
        <title>The genome of Pseudomonas putida NX-1, a lignin degrader.</title>
        <authorList>
            <person name="Xu Z."/>
        </authorList>
    </citation>
    <scope>NUCLEOTIDE SEQUENCE [LARGE SCALE GENOMIC DNA]</scope>
    <source>
        <strain evidence="1 2">NX-1</strain>
    </source>
</reference>
<protein>
    <submittedName>
        <fullName evidence="1">Uncharacterized protein</fullName>
    </submittedName>
</protein>
<dbReference type="EMBL" id="CP030750">
    <property type="protein sequence ID" value="AXA25686.1"/>
    <property type="molecule type" value="Genomic_DNA"/>
</dbReference>
<dbReference type="RefSeq" id="WP_112898657.1">
    <property type="nucleotide sequence ID" value="NZ_CP030750.1"/>
</dbReference>
<dbReference type="Proteomes" id="UP000251617">
    <property type="component" value="Chromosome"/>
</dbReference>